<dbReference type="SMART" id="SM00249">
    <property type="entry name" value="PHD"/>
    <property type="match status" value="1"/>
</dbReference>
<feature type="region of interest" description="Disordered" evidence="7">
    <location>
        <begin position="742"/>
        <end position="788"/>
    </location>
</feature>
<protein>
    <recommendedName>
        <fullName evidence="12">Histone acetyltransferase</fullName>
    </recommendedName>
</protein>
<feature type="region of interest" description="Disordered" evidence="7">
    <location>
        <begin position="893"/>
        <end position="941"/>
    </location>
</feature>
<feature type="compositionally biased region" description="Low complexity" evidence="7">
    <location>
        <begin position="748"/>
        <end position="779"/>
    </location>
</feature>
<evidence type="ECO:0000256" key="6">
    <source>
        <dbReference type="PROSITE-ProRule" id="PRU00146"/>
    </source>
</evidence>
<dbReference type="SUPFAM" id="SSF47370">
    <property type="entry name" value="Bromodomain"/>
    <property type="match status" value="1"/>
</dbReference>
<dbReference type="CDD" id="cd15532">
    <property type="entry name" value="PHD2_CHD_II"/>
    <property type="match status" value="1"/>
</dbReference>
<keyword evidence="2 6" id="KW-0863">Zinc-finger</keyword>
<dbReference type="SMART" id="SM00297">
    <property type="entry name" value="BROMO"/>
    <property type="match status" value="1"/>
</dbReference>
<evidence type="ECO:0000259" key="8">
    <source>
        <dbReference type="PROSITE" id="PS50014"/>
    </source>
</evidence>
<dbReference type="InterPro" id="IPR013083">
    <property type="entry name" value="Znf_RING/FYVE/PHD"/>
</dbReference>
<dbReference type="SUPFAM" id="SSF57903">
    <property type="entry name" value="FYVE/PHD zinc finger"/>
    <property type="match status" value="1"/>
</dbReference>
<evidence type="ECO:0000259" key="9">
    <source>
        <dbReference type="PROSITE" id="PS50016"/>
    </source>
</evidence>
<dbReference type="PANTHER" id="PTHR46508">
    <property type="entry name" value="PHD FINGER FAMILY PROTEIN"/>
    <property type="match status" value="1"/>
</dbReference>
<proteinExistence type="predicted"/>
<feature type="compositionally biased region" description="Basic and acidic residues" evidence="7">
    <location>
        <begin position="358"/>
        <end position="382"/>
    </location>
</feature>
<dbReference type="PROSITE" id="PS50014">
    <property type="entry name" value="BROMODOMAIN_2"/>
    <property type="match status" value="1"/>
</dbReference>
<evidence type="ECO:0000313" key="11">
    <source>
        <dbReference type="Proteomes" id="UP001165065"/>
    </source>
</evidence>
<comment type="caution">
    <text evidence="10">The sequence shown here is derived from an EMBL/GenBank/DDBJ whole genome shotgun (WGS) entry which is preliminary data.</text>
</comment>
<dbReference type="InterPro" id="IPR036427">
    <property type="entry name" value="Bromodomain-like_sf"/>
</dbReference>
<evidence type="ECO:0000313" key="10">
    <source>
        <dbReference type="EMBL" id="GMI45755.1"/>
    </source>
</evidence>
<keyword evidence="11" id="KW-1185">Reference proteome</keyword>
<gene>
    <name evidence="10" type="ORF">TrCOL_g13475</name>
</gene>
<dbReference type="InterPro" id="IPR019787">
    <property type="entry name" value="Znf_PHD-finger"/>
</dbReference>
<dbReference type="PANTHER" id="PTHR46508:SF1">
    <property type="entry name" value="PHD FINGER FAMILY PROTEIN"/>
    <property type="match status" value="1"/>
</dbReference>
<sequence>MARDSSTASSPPPFISSSAHFHDPHRYGHLPLASSGSAPLLPPPLVHLRAKRTKSLKEFISNTYVQGASATFLTTGADSSLHVAPPRGIFVVRLQVPLGEGSYVDLEETFNFESHPPPDVPRYISDLKLAYGLSVAEAAKLHASILSQLDFTSLVPPATWGHRIQPRTWKGYGVFKEEFVMVKGMLMSRDEEAARAFALEIDELNQVEITESGPIIKNKKNQNKASAFHGYQGTPKEKEEVRRRYDLLIPLKKPTLHPALNCHLCGVTKNKVAEGVQFGDCGHAFCNSHCIQKYGVNCRDIKACSINLKCPVCTLQCNCKACEKNLDKLCYDMLKHRSSSKQNQALYEIEWTPPSPTKARENDLKRKKTTTKERSITTKERSNSGSAGKTRKRVRCDRDAPESTRKSGRAKKDTDFNALENGTDYDIMGAFSSGPVTPKASTGISGIKQKATSQQKAPSQQKAHEIDTVKLDLEEDGNTDFCMMCKLGGGLLCCDFCPRAFHPKCLKVDEETLPDGDWECPKCKKDTQFSSKDDALPKATKNTGGDAKKMIELLKALTSHLSMSVDFGYAFREPVDTKMLKDYDRVIEKPISYDEIIANIDSGLYEEEENLKKNPNPIYTKILVDINTVFQNCYRYNNEGSAIFRMAEVHEKNFKKILKGNKIEFGKTVMKDLETFIEKQKKERELYLLLCKRRNELVNRPPKEKRKIANFMFLKDAGEGCGKLMSYCNSAELNGVSYHKGGTPRVAGSPGKLPKSPGKTGSPGKLPKSPGKSPGGSPNKKPPPNSARKVALVDCETGEFLDQYPNLTMMNKRMSFYDQEGNKLPSDGYFDVGQPDITKARKIWEVYLSKESMVKGKTQKGFKGFWVVLSSLKFIYQDVSFVELEGGWNSGIQVGGEGSGSEIEQGGEEGGGGGGAGRGGSGEEEEEDGTGSEYSNDLMVI</sequence>
<dbReference type="OrthoDB" id="47309at2759"/>
<feature type="compositionally biased region" description="Gly residues" evidence="7">
    <location>
        <begin position="908"/>
        <end position="920"/>
    </location>
</feature>
<dbReference type="Pfam" id="PF00439">
    <property type="entry name" value="Bromodomain"/>
    <property type="match status" value="1"/>
</dbReference>
<evidence type="ECO:0000256" key="7">
    <source>
        <dbReference type="SAM" id="MobiDB-lite"/>
    </source>
</evidence>
<feature type="domain" description="Bromo" evidence="8">
    <location>
        <begin position="563"/>
        <end position="644"/>
    </location>
</feature>
<dbReference type="Pfam" id="PF00628">
    <property type="entry name" value="PHD"/>
    <property type="match status" value="1"/>
</dbReference>
<dbReference type="InterPro" id="IPR001965">
    <property type="entry name" value="Znf_PHD"/>
</dbReference>
<dbReference type="EMBL" id="BRYA01000263">
    <property type="protein sequence ID" value="GMI45755.1"/>
    <property type="molecule type" value="Genomic_DNA"/>
</dbReference>
<feature type="region of interest" description="Disordered" evidence="7">
    <location>
        <begin position="439"/>
        <end position="464"/>
    </location>
</feature>
<organism evidence="10 11">
    <name type="scientific">Triparma columacea</name>
    <dbReference type="NCBI Taxonomy" id="722753"/>
    <lineage>
        <taxon>Eukaryota</taxon>
        <taxon>Sar</taxon>
        <taxon>Stramenopiles</taxon>
        <taxon>Ochrophyta</taxon>
        <taxon>Bolidophyceae</taxon>
        <taxon>Parmales</taxon>
        <taxon>Triparmaceae</taxon>
        <taxon>Triparma</taxon>
    </lineage>
</organism>
<evidence type="ECO:0008006" key="12">
    <source>
        <dbReference type="Google" id="ProtNLM"/>
    </source>
</evidence>
<evidence type="ECO:0000256" key="1">
    <source>
        <dbReference type="ARBA" id="ARBA00022723"/>
    </source>
</evidence>
<evidence type="ECO:0000256" key="4">
    <source>
        <dbReference type="ARBA" id="ARBA00023117"/>
    </source>
</evidence>
<name>A0A9W7GIG9_9STRA</name>
<feature type="region of interest" description="Disordered" evidence="7">
    <location>
        <begin position="347"/>
        <end position="416"/>
    </location>
</feature>
<dbReference type="PROSITE" id="PS50016">
    <property type="entry name" value="ZF_PHD_2"/>
    <property type="match status" value="1"/>
</dbReference>
<dbReference type="GO" id="GO:0008270">
    <property type="term" value="F:zinc ion binding"/>
    <property type="evidence" value="ECO:0007669"/>
    <property type="project" value="UniProtKB-KW"/>
</dbReference>
<dbReference type="Gene3D" id="3.30.40.10">
    <property type="entry name" value="Zinc/RING finger domain, C3HC4 (zinc finger)"/>
    <property type="match status" value="1"/>
</dbReference>
<feature type="compositionally biased region" description="Polar residues" evidence="7">
    <location>
        <begin position="439"/>
        <end position="461"/>
    </location>
</feature>
<feature type="compositionally biased region" description="Basic and acidic residues" evidence="7">
    <location>
        <begin position="396"/>
        <end position="415"/>
    </location>
</feature>
<keyword evidence="1" id="KW-0479">Metal-binding</keyword>
<evidence type="ECO:0000256" key="3">
    <source>
        <dbReference type="ARBA" id="ARBA00022833"/>
    </source>
</evidence>
<dbReference type="Proteomes" id="UP001165065">
    <property type="component" value="Unassembled WGS sequence"/>
</dbReference>
<reference evidence="11" key="1">
    <citation type="journal article" date="2023" name="Commun. Biol.">
        <title>Genome analysis of Parmales, the sister group of diatoms, reveals the evolutionary specialization of diatoms from phago-mixotrophs to photoautotrophs.</title>
        <authorList>
            <person name="Ban H."/>
            <person name="Sato S."/>
            <person name="Yoshikawa S."/>
            <person name="Yamada K."/>
            <person name="Nakamura Y."/>
            <person name="Ichinomiya M."/>
            <person name="Sato N."/>
            <person name="Blanc-Mathieu R."/>
            <person name="Endo H."/>
            <person name="Kuwata A."/>
            <person name="Ogata H."/>
        </authorList>
    </citation>
    <scope>NUCLEOTIDE SEQUENCE [LARGE SCALE GENOMIC DNA]</scope>
</reference>
<dbReference type="CDD" id="cd04369">
    <property type="entry name" value="Bromodomain"/>
    <property type="match status" value="1"/>
</dbReference>
<dbReference type="PRINTS" id="PR00503">
    <property type="entry name" value="BROMODOMAIN"/>
</dbReference>
<evidence type="ECO:0000256" key="2">
    <source>
        <dbReference type="ARBA" id="ARBA00022771"/>
    </source>
</evidence>
<feature type="domain" description="PHD-type" evidence="9">
    <location>
        <begin position="479"/>
        <end position="526"/>
    </location>
</feature>
<evidence type="ECO:0000256" key="5">
    <source>
        <dbReference type="PROSITE-ProRule" id="PRU00035"/>
    </source>
</evidence>
<dbReference type="PROSITE" id="PS01359">
    <property type="entry name" value="ZF_PHD_1"/>
    <property type="match status" value="1"/>
</dbReference>
<dbReference type="AlphaFoldDB" id="A0A9W7GIG9"/>
<keyword evidence="3" id="KW-0862">Zinc</keyword>
<dbReference type="InterPro" id="IPR011011">
    <property type="entry name" value="Znf_FYVE_PHD"/>
</dbReference>
<accession>A0A9W7GIG9</accession>
<dbReference type="Gene3D" id="1.20.920.10">
    <property type="entry name" value="Bromodomain-like"/>
    <property type="match status" value="1"/>
</dbReference>
<keyword evidence="4 5" id="KW-0103">Bromodomain</keyword>
<dbReference type="InterPro" id="IPR001487">
    <property type="entry name" value="Bromodomain"/>
</dbReference>
<dbReference type="InterPro" id="IPR019786">
    <property type="entry name" value="Zinc_finger_PHD-type_CS"/>
</dbReference>